<dbReference type="InterPro" id="IPR026565">
    <property type="entry name" value="PPDK_reg"/>
</dbReference>
<dbReference type="Proteomes" id="UP001315967">
    <property type="component" value="Chromosome"/>
</dbReference>
<dbReference type="NCBIfam" id="NF003742">
    <property type="entry name" value="PRK05339.1"/>
    <property type="match status" value="1"/>
</dbReference>
<dbReference type="EMBL" id="CP102453">
    <property type="protein sequence ID" value="UUX34998.1"/>
    <property type="molecule type" value="Genomic_DNA"/>
</dbReference>
<evidence type="ECO:0000313" key="6">
    <source>
        <dbReference type="EMBL" id="UUX34998.1"/>
    </source>
</evidence>
<evidence type="ECO:0000256" key="3">
    <source>
        <dbReference type="ARBA" id="ARBA00022741"/>
    </source>
</evidence>
<keyword evidence="4 5" id="KW-0418">Kinase</keyword>
<comment type="similarity">
    <text evidence="5">Belongs to the pyruvate, phosphate/water dikinase regulatory protein family. PDRP subfamily.</text>
</comment>
<keyword evidence="3 5" id="KW-0547">Nucleotide-binding</keyword>
<gene>
    <name evidence="6" type="ORF">NRE15_04955</name>
</gene>
<evidence type="ECO:0000256" key="5">
    <source>
        <dbReference type="HAMAP-Rule" id="MF_00921"/>
    </source>
</evidence>
<keyword evidence="1 5" id="KW-0723">Serine/threonine-protein kinase</keyword>
<proteinExistence type="inferred from homology"/>
<keyword evidence="7" id="KW-1185">Reference proteome</keyword>
<evidence type="ECO:0000256" key="2">
    <source>
        <dbReference type="ARBA" id="ARBA00022679"/>
    </source>
</evidence>
<dbReference type="EC" id="2.7.11.32" evidence="5"/>
<dbReference type="InterPro" id="IPR005177">
    <property type="entry name" value="Kinase-pyrophosphorylase"/>
</dbReference>
<dbReference type="PANTHER" id="PTHR31756:SF3">
    <property type="entry name" value="PYRUVATE, PHOSPHATE DIKINASE REGULATORY PROTEIN 1, CHLOROPLASTIC"/>
    <property type="match status" value="1"/>
</dbReference>
<evidence type="ECO:0000256" key="1">
    <source>
        <dbReference type="ARBA" id="ARBA00022527"/>
    </source>
</evidence>
<dbReference type="RefSeq" id="WP_313794490.1">
    <property type="nucleotide sequence ID" value="NZ_CP102453.1"/>
</dbReference>
<dbReference type="PANTHER" id="PTHR31756">
    <property type="entry name" value="PYRUVATE, PHOSPHATE DIKINASE REGULATORY PROTEIN 1, CHLOROPLASTIC"/>
    <property type="match status" value="1"/>
</dbReference>
<comment type="catalytic activity">
    <reaction evidence="5">
        <text>N(tele)-phospho-L-histidyl/L-threonyl-[pyruvate, phosphate dikinase] + ADP = N(tele)-phospho-L-histidyl/O-phospho-L-threonyl-[pyruvate, phosphate dikinase] + AMP + H(+)</text>
        <dbReference type="Rhea" id="RHEA:43692"/>
        <dbReference type="Rhea" id="RHEA-COMP:10650"/>
        <dbReference type="Rhea" id="RHEA-COMP:10651"/>
        <dbReference type="ChEBI" id="CHEBI:15378"/>
        <dbReference type="ChEBI" id="CHEBI:30013"/>
        <dbReference type="ChEBI" id="CHEBI:61977"/>
        <dbReference type="ChEBI" id="CHEBI:83586"/>
        <dbReference type="ChEBI" id="CHEBI:456215"/>
        <dbReference type="ChEBI" id="CHEBI:456216"/>
        <dbReference type="EC" id="2.7.11.32"/>
    </reaction>
</comment>
<protein>
    <recommendedName>
        <fullName evidence="5">Putative pyruvate, phosphate dikinase regulatory protein</fullName>
        <shortName evidence="5">PPDK regulatory protein</shortName>
        <ecNumber evidence="5">2.7.11.32</ecNumber>
        <ecNumber evidence="5">2.7.4.27</ecNumber>
    </recommendedName>
</protein>
<evidence type="ECO:0000256" key="4">
    <source>
        <dbReference type="ARBA" id="ARBA00022777"/>
    </source>
</evidence>
<keyword evidence="2 5" id="KW-0808">Transferase</keyword>
<sequence>MSLFTPRSHTDGPTARIFVISDSVGETANRLIRAALAQFPMMENPEIKNYPFIDNEEDLRGILNDALAEEAIVASTLVNPKLNQIIRDAAAEQSLRHIDFLSEMIDLIADQTGMKPIRKSGALHALDEEYFNRVAAIEFAVKYDDGKNPKGFLKSDIVLLGISRTSKTPLSMYLANKSYKVSNLPLIPEVNLAQEIWQVPSNKLFGLTASPHYIMKIRTERVKMMGMASITTYSSLDRIKAELTYSEELFSRLNATVINVENKSIEEVAQSIEQLLLNTNK</sequence>
<dbReference type="HAMAP" id="MF_00921">
    <property type="entry name" value="PDRP"/>
    <property type="match status" value="1"/>
</dbReference>
<comment type="function">
    <text evidence="5">Bifunctional serine/threonine kinase and phosphorylase involved in the regulation of the pyruvate, phosphate dikinase (PPDK) by catalyzing its phosphorylation/dephosphorylation.</text>
</comment>
<dbReference type="GO" id="GO:0016301">
    <property type="term" value="F:kinase activity"/>
    <property type="evidence" value="ECO:0007669"/>
    <property type="project" value="UniProtKB-KW"/>
</dbReference>
<evidence type="ECO:0000313" key="7">
    <source>
        <dbReference type="Proteomes" id="UP001315967"/>
    </source>
</evidence>
<comment type="catalytic activity">
    <reaction evidence="5">
        <text>N(tele)-phospho-L-histidyl/O-phospho-L-threonyl-[pyruvate, phosphate dikinase] + phosphate + H(+) = N(tele)-phospho-L-histidyl/L-threonyl-[pyruvate, phosphate dikinase] + diphosphate</text>
        <dbReference type="Rhea" id="RHEA:43696"/>
        <dbReference type="Rhea" id="RHEA-COMP:10650"/>
        <dbReference type="Rhea" id="RHEA-COMP:10651"/>
        <dbReference type="ChEBI" id="CHEBI:15378"/>
        <dbReference type="ChEBI" id="CHEBI:30013"/>
        <dbReference type="ChEBI" id="CHEBI:33019"/>
        <dbReference type="ChEBI" id="CHEBI:43474"/>
        <dbReference type="ChEBI" id="CHEBI:61977"/>
        <dbReference type="ChEBI" id="CHEBI:83586"/>
        <dbReference type="EC" id="2.7.4.27"/>
    </reaction>
</comment>
<accession>A0ABY5P998</accession>
<name>A0ABY5P998_9LACT</name>
<reference evidence="6 7" key="1">
    <citation type="submission" date="2022-08" db="EMBL/GenBank/DDBJ databases">
        <title>Aerococcaceae sp. nov isolated from spoiled eye mask.</title>
        <authorList>
            <person name="Zhou G."/>
            <person name="Xie X.-B."/>
            <person name="Shi Q.-S."/>
            <person name="Wang Y.-S."/>
            <person name="Wen X."/>
            <person name="Peng H."/>
            <person name="Yang X.-J."/>
            <person name="Tao H.-B."/>
            <person name="Huang X.-M."/>
        </authorList>
    </citation>
    <scope>NUCLEOTIDE SEQUENCE [LARGE SCALE GENOMIC DNA]</scope>
    <source>
        <strain evidence="7">DM20194951</strain>
    </source>
</reference>
<organism evidence="6 7">
    <name type="scientific">Fundicoccus culcitae</name>
    <dbReference type="NCBI Taxonomy" id="2969821"/>
    <lineage>
        <taxon>Bacteria</taxon>
        <taxon>Bacillati</taxon>
        <taxon>Bacillota</taxon>
        <taxon>Bacilli</taxon>
        <taxon>Lactobacillales</taxon>
        <taxon>Aerococcaceae</taxon>
        <taxon>Fundicoccus</taxon>
    </lineage>
</organism>
<feature type="binding site" evidence="5">
    <location>
        <begin position="161"/>
        <end position="168"/>
    </location>
    <ligand>
        <name>ADP</name>
        <dbReference type="ChEBI" id="CHEBI:456216"/>
    </ligand>
</feature>
<dbReference type="Pfam" id="PF03618">
    <property type="entry name" value="Kinase-PPPase"/>
    <property type="match status" value="1"/>
</dbReference>
<dbReference type="EC" id="2.7.4.27" evidence="5"/>